<name>K2J6D4_9GAMM</name>
<dbReference type="OrthoDB" id="9951914at2"/>
<dbReference type="EMBL" id="AMRI01000020">
    <property type="protein sequence ID" value="EKE70603.1"/>
    <property type="molecule type" value="Genomic_DNA"/>
</dbReference>
<proteinExistence type="predicted"/>
<reference evidence="1 2" key="1">
    <citation type="journal article" date="2012" name="J. Bacteriol.">
        <title>Genome Sequence of Gallaecimonas xiamenensis Type Strain 3-C-1.</title>
        <authorList>
            <person name="Lai Q."/>
            <person name="Wang L."/>
            <person name="Wang W."/>
            <person name="Shao Z."/>
        </authorList>
    </citation>
    <scope>NUCLEOTIDE SEQUENCE [LARGE SCALE GENOMIC DNA]</scope>
    <source>
        <strain evidence="1 2">3-C-1</strain>
    </source>
</reference>
<sequence>MFAGLIAATALTLMPVERPEPMALATVQLAELASSINDAVAAIDVQSIEPLKANTLETAQIEGRHQAAE</sequence>
<dbReference type="STRING" id="745411.B3C1_13733"/>
<dbReference type="RefSeq" id="WP_008485547.1">
    <property type="nucleotide sequence ID" value="NZ_AMRI01000020.1"/>
</dbReference>
<evidence type="ECO:0000313" key="2">
    <source>
        <dbReference type="Proteomes" id="UP000006755"/>
    </source>
</evidence>
<dbReference type="AlphaFoldDB" id="K2J6D4"/>
<organism evidence="1 2">
    <name type="scientific">Gallaecimonas xiamenensis 3-C-1</name>
    <dbReference type="NCBI Taxonomy" id="745411"/>
    <lineage>
        <taxon>Bacteria</taxon>
        <taxon>Pseudomonadati</taxon>
        <taxon>Pseudomonadota</taxon>
        <taxon>Gammaproteobacteria</taxon>
        <taxon>Enterobacterales</taxon>
        <taxon>Gallaecimonadaceae</taxon>
        <taxon>Gallaecimonas</taxon>
    </lineage>
</organism>
<comment type="caution">
    <text evidence="1">The sequence shown here is derived from an EMBL/GenBank/DDBJ whole genome shotgun (WGS) entry which is preliminary data.</text>
</comment>
<dbReference type="Proteomes" id="UP000006755">
    <property type="component" value="Unassembled WGS sequence"/>
</dbReference>
<keyword evidence="2" id="KW-1185">Reference proteome</keyword>
<protein>
    <submittedName>
        <fullName evidence="1">Uncharacterized protein</fullName>
    </submittedName>
</protein>
<evidence type="ECO:0000313" key="1">
    <source>
        <dbReference type="EMBL" id="EKE70603.1"/>
    </source>
</evidence>
<gene>
    <name evidence="1" type="ORF">B3C1_13733</name>
</gene>
<accession>K2J6D4</accession>